<dbReference type="GO" id="GO:0016747">
    <property type="term" value="F:acyltransferase activity, transferring groups other than amino-acyl groups"/>
    <property type="evidence" value="ECO:0007669"/>
    <property type="project" value="InterPro"/>
</dbReference>
<proteinExistence type="inferred from homology"/>
<keyword evidence="1 5" id="KW-0808">Transferase</keyword>
<evidence type="ECO:0000313" key="6">
    <source>
        <dbReference type="Proteomes" id="UP000296706"/>
    </source>
</evidence>
<sequence>MPGGAFLRGERVALRTIEEDDLEFVRDTLADPQVRRPLTMVQPKNAESWQEFFEERLSDEESVDLAVSIDGEIRGLIWLFDLDQQAGHAEIGYWLAPDVHGQGIMTEAARLVVAYAFEELRLHRVRGRALASNEASLGVLRNCGMTEEAVAREAATVDGEYVDMVHLGVLREEFEEAGA</sequence>
<dbReference type="STRING" id="1457250.GCA_000755225_00041"/>
<evidence type="ECO:0000256" key="2">
    <source>
        <dbReference type="ARBA" id="ARBA00023315"/>
    </source>
</evidence>
<dbReference type="InterPro" id="IPR016181">
    <property type="entry name" value="Acyl_CoA_acyltransferase"/>
</dbReference>
<feature type="domain" description="N-acetyltransferase" evidence="4">
    <location>
        <begin position="12"/>
        <end position="168"/>
    </location>
</feature>
<dbReference type="SUPFAM" id="SSF55729">
    <property type="entry name" value="Acyl-CoA N-acyltransferases (Nat)"/>
    <property type="match status" value="1"/>
</dbReference>
<dbReference type="Pfam" id="PF13302">
    <property type="entry name" value="Acetyltransf_3"/>
    <property type="match status" value="1"/>
</dbReference>
<keyword evidence="2" id="KW-0012">Acyltransferase</keyword>
<dbReference type="OrthoDB" id="120213at2157"/>
<dbReference type="KEGG" id="hsn:DV733_07205"/>
<dbReference type="EMBL" id="CP031310">
    <property type="protein sequence ID" value="QCC51044.1"/>
    <property type="molecule type" value="Genomic_DNA"/>
</dbReference>
<protein>
    <submittedName>
        <fullName evidence="5">N-acetyltransferase</fullName>
    </submittedName>
</protein>
<reference evidence="5 6" key="1">
    <citation type="journal article" date="2019" name="Nat. Commun.">
        <title>A new type of DNA phosphorothioation-based antiviral system in archaea.</title>
        <authorList>
            <person name="Xiong L."/>
            <person name="Liu S."/>
            <person name="Chen S."/>
            <person name="Xiao Y."/>
            <person name="Zhu B."/>
            <person name="Gao Y."/>
            <person name="Zhang Y."/>
            <person name="Chen B."/>
            <person name="Luo J."/>
            <person name="Deng Z."/>
            <person name="Chen X."/>
            <person name="Wang L."/>
            <person name="Chen S."/>
        </authorList>
    </citation>
    <scope>NUCLEOTIDE SEQUENCE [LARGE SCALE GENOMIC DNA]</scope>
    <source>
        <strain evidence="5 6">CBA1105</strain>
    </source>
</reference>
<dbReference type="InterPro" id="IPR000182">
    <property type="entry name" value="GNAT_dom"/>
</dbReference>
<evidence type="ECO:0000256" key="3">
    <source>
        <dbReference type="ARBA" id="ARBA00038502"/>
    </source>
</evidence>
<keyword evidence="6" id="KW-1185">Reference proteome</keyword>
<dbReference type="Gene3D" id="3.40.630.30">
    <property type="match status" value="1"/>
</dbReference>
<dbReference type="AlphaFoldDB" id="A0A4D6HAE2"/>
<organism evidence="5 6">
    <name type="scientific">Halapricum salinum</name>
    <dbReference type="NCBI Taxonomy" id="1457250"/>
    <lineage>
        <taxon>Archaea</taxon>
        <taxon>Methanobacteriati</taxon>
        <taxon>Methanobacteriota</taxon>
        <taxon>Stenosarchaea group</taxon>
        <taxon>Halobacteria</taxon>
        <taxon>Halobacteriales</taxon>
        <taxon>Haloarculaceae</taxon>
        <taxon>Halapricum</taxon>
    </lineage>
</organism>
<comment type="similarity">
    <text evidence="3">Belongs to the acetyltransferase family. RimJ subfamily.</text>
</comment>
<name>A0A4D6HAE2_9EURY</name>
<dbReference type="CDD" id="cd04301">
    <property type="entry name" value="NAT_SF"/>
    <property type="match status" value="1"/>
</dbReference>
<evidence type="ECO:0000256" key="1">
    <source>
        <dbReference type="ARBA" id="ARBA00022679"/>
    </source>
</evidence>
<evidence type="ECO:0000259" key="4">
    <source>
        <dbReference type="PROSITE" id="PS51186"/>
    </source>
</evidence>
<dbReference type="InterPro" id="IPR051531">
    <property type="entry name" value="N-acetyltransferase"/>
</dbReference>
<accession>A0A4D6HAE2</accession>
<dbReference type="Proteomes" id="UP000296706">
    <property type="component" value="Chromosome"/>
</dbReference>
<dbReference type="PANTHER" id="PTHR43792">
    <property type="entry name" value="GNAT FAMILY, PUTATIVE (AFU_ORTHOLOGUE AFUA_3G00765)-RELATED-RELATED"/>
    <property type="match status" value="1"/>
</dbReference>
<dbReference type="RefSeq" id="WP_049995405.1">
    <property type="nucleotide sequence ID" value="NZ_CP031310.1"/>
</dbReference>
<dbReference type="PANTHER" id="PTHR43792:SF8">
    <property type="entry name" value="[RIBOSOMAL PROTEIN US5]-ALANINE N-ACETYLTRANSFERASE"/>
    <property type="match status" value="1"/>
</dbReference>
<dbReference type="GeneID" id="39847640"/>
<gene>
    <name evidence="5" type="ORF">DV733_07205</name>
</gene>
<evidence type="ECO:0000313" key="5">
    <source>
        <dbReference type="EMBL" id="QCC51044.1"/>
    </source>
</evidence>
<dbReference type="PROSITE" id="PS51186">
    <property type="entry name" value="GNAT"/>
    <property type="match status" value="1"/>
</dbReference>